<protein>
    <recommendedName>
        <fullName evidence="1">Cyclic nucleotide-binding domain-containing protein</fullName>
    </recommendedName>
</protein>
<dbReference type="Pfam" id="PF00027">
    <property type="entry name" value="cNMP_binding"/>
    <property type="match status" value="1"/>
</dbReference>
<dbReference type="SUPFAM" id="SSF51206">
    <property type="entry name" value="cAMP-binding domain-like"/>
    <property type="match status" value="1"/>
</dbReference>
<accession>A0A9N7LIX4</accession>
<gene>
    <name evidence="2" type="ORF">NJB1907Z4_C04200</name>
</gene>
<dbReference type="PANTHER" id="PTHR23011:SF28">
    <property type="entry name" value="CYCLIC NUCLEOTIDE-BINDING DOMAIN CONTAINING PROTEIN"/>
    <property type="match status" value="1"/>
</dbReference>
<sequence>MILEGAAQVLDDDTAVHHLGPGEGFGEQAILRDVPRTATVRAVGDTTLVAVDREAFQRARR</sequence>
<dbReference type="InterPro" id="IPR000595">
    <property type="entry name" value="cNMP-bd_dom"/>
</dbReference>
<dbReference type="PROSITE" id="PS00889">
    <property type="entry name" value="CNMP_BINDING_2"/>
    <property type="match status" value="1"/>
</dbReference>
<evidence type="ECO:0000259" key="1">
    <source>
        <dbReference type="PROSITE" id="PS50042"/>
    </source>
</evidence>
<dbReference type="CDD" id="cd00038">
    <property type="entry name" value="CAP_ED"/>
    <property type="match status" value="1"/>
</dbReference>
<feature type="domain" description="Cyclic nucleotide-binding" evidence="1">
    <location>
        <begin position="1"/>
        <end position="61"/>
    </location>
</feature>
<name>A0A9N7LIX4_9MYCO</name>
<keyword evidence="3" id="KW-1185">Reference proteome</keyword>
<dbReference type="RefSeq" id="WP_020785151.1">
    <property type="nucleotide sequence ID" value="NZ_AP026367.1"/>
</dbReference>
<dbReference type="InterPro" id="IPR014710">
    <property type="entry name" value="RmlC-like_jellyroll"/>
</dbReference>
<dbReference type="Proteomes" id="UP001058626">
    <property type="component" value="Chromosome"/>
</dbReference>
<proteinExistence type="predicted"/>
<organism evidence="2 3">
    <name type="scientific">Mycobacterium pseudoshottsii</name>
    <dbReference type="NCBI Taxonomy" id="265949"/>
    <lineage>
        <taxon>Bacteria</taxon>
        <taxon>Bacillati</taxon>
        <taxon>Actinomycetota</taxon>
        <taxon>Actinomycetes</taxon>
        <taxon>Mycobacteriales</taxon>
        <taxon>Mycobacteriaceae</taxon>
        <taxon>Mycobacterium</taxon>
        <taxon>Mycobacterium ulcerans group</taxon>
    </lineage>
</organism>
<dbReference type="InterPro" id="IPR018490">
    <property type="entry name" value="cNMP-bd_dom_sf"/>
</dbReference>
<dbReference type="EMBL" id="AP026367">
    <property type="protein sequence ID" value="BDN80205.1"/>
    <property type="molecule type" value="Genomic_DNA"/>
</dbReference>
<dbReference type="PANTHER" id="PTHR23011">
    <property type="entry name" value="CYCLIC NUCLEOTIDE-BINDING DOMAIN CONTAINING PROTEIN"/>
    <property type="match status" value="1"/>
</dbReference>
<reference evidence="2" key="1">
    <citation type="submission" date="2022-06" db="EMBL/GenBank/DDBJ databases">
        <title>Complete genome sequence of Mycobacterium pseudoshottsii NJB1907-Z4.</title>
        <authorList>
            <person name="Komine T."/>
            <person name="Fukano H."/>
            <person name="Wada S."/>
        </authorList>
    </citation>
    <scope>NUCLEOTIDE SEQUENCE</scope>
    <source>
        <strain evidence="2">NJB1907-Z4</strain>
    </source>
</reference>
<dbReference type="InterPro" id="IPR018488">
    <property type="entry name" value="cNMP-bd_CS"/>
</dbReference>
<dbReference type="Gene3D" id="2.60.120.10">
    <property type="entry name" value="Jelly Rolls"/>
    <property type="match status" value="1"/>
</dbReference>
<evidence type="ECO:0000313" key="3">
    <source>
        <dbReference type="Proteomes" id="UP001058626"/>
    </source>
</evidence>
<evidence type="ECO:0000313" key="2">
    <source>
        <dbReference type="EMBL" id="BDN80205.1"/>
    </source>
</evidence>
<dbReference type="PROSITE" id="PS50042">
    <property type="entry name" value="CNMP_BINDING_3"/>
    <property type="match status" value="1"/>
</dbReference>
<dbReference type="AlphaFoldDB" id="A0A9N7LIX4"/>